<feature type="repeat" description="PPR" evidence="2">
    <location>
        <begin position="104"/>
        <end position="138"/>
    </location>
</feature>
<dbReference type="Pfam" id="PF01535">
    <property type="entry name" value="PPR"/>
    <property type="match status" value="4"/>
</dbReference>
<dbReference type="InterPro" id="IPR002885">
    <property type="entry name" value="PPR_rpt"/>
</dbReference>
<gene>
    <name evidence="4" type="primary">LOC111434951</name>
</gene>
<evidence type="ECO:0000256" key="2">
    <source>
        <dbReference type="PROSITE-ProRule" id="PRU00708"/>
    </source>
</evidence>
<dbReference type="InterPro" id="IPR011990">
    <property type="entry name" value="TPR-like_helical_dom_sf"/>
</dbReference>
<keyword evidence="1" id="KW-0677">Repeat</keyword>
<reference evidence="4" key="1">
    <citation type="submission" date="2025-08" db="UniProtKB">
        <authorList>
            <consortium name="RefSeq"/>
        </authorList>
    </citation>
    <scope>IDENTIFICATION</scope>
    <source>
        <tissue evidence="4">Young leaves</tissue>
    </source>
</reference>
<dbReference type="GeneID" id="111434951"/>
<dbReference type="InterPro" id="IPR046960">
    <property type="entry name" value="PPR_At4g14850-like_plant"/>
</dbReference>
<dbReference type="NCBIfam" id="TIGR00756">
    <property type="entry name" value="PPR"/>
    <property type="match status" value="7"/>
</dbReference>
<dbReference type="FunFam" id="1.25.40.10:FF:000348">
    <property type="entry name" value="Pentatricopeptide repeat-containing protein chloroplastic"/>
    <property type="match status" value="1"/>
</dbReference>
<dbReference type="KEGG" id="cmos:111434951"/>
<feature type="repeat" description="PPR" evidence="2">
    <location>
        <begin position="275"/>
        <end position="309"/>
    </location>
</feature>
<dbReference type="PROSITE" id="PS51375">
    <property type="entry name" value="PPR"/>
    <property type="match status" value="5"/>
</dbReference>
<dbReference type="Gene3D" id="1.25.40.10">
    <property type="entry name" value="Tetratricopeptide repeat domain"/>
    <property type="match status" value="4"/>
</dbReference>
<accession>A0A6J1EJQ7</accession>
<dbReference type="InterPro" id="IPR046848">
    <property type="entry name" value="E_motif"/>
</dbReference>
<dbReference type="FunFam" id="1.25.40.10:FF:000470">
    <property type="entry name" value="Pentatricopeptide repeat-containing protein At5g66520"/>
    <property type="match status" value="1"/>
</dbReference>
<dbReference type="GO" id="GO:0003723">
    <property type="term" value="F:RNA binding"/>
    <property type="evidence" value="ECO:0007669"/>
    <property type="project" value="InterPro"/>
</dbReference>
<dbReference type="Proteomes" id="UP000504609">
    <property type="component" value="Unplaced"/>
</dbReference>
<evidence type="ECO:0000313" key="3">
    <source>
        <dbReference type="Proteomes" id="UP000504609"/>
    </source>
</evidence>
<sequence length="666" mass="75282">MLLELLSSMFFSRLNRSVFRFHSFPAIPASKSGDFKSPVHQSLHLSLERCSSMRQLKVLHAQIILQGLVSETLTLGKLVSFCAVSQAGDLHYAQLVFDHHLQPNKFMFNCLIRGYSTSQHPIKAIVLYFKMMRSGFLPNQFTLPFVLKACASQLAYWEVLLVHCHTIRLGILSHVCVQNALINAYAVCGFVQCARQLFDEMSHRTLVSWNSIIGGYSRNGFCKEAFLLFRDMRVWGFQPDLFTLVHLFSICTRSYNLDMGKCVHLYVEITGIEFDQILRNALLDMYAKCGDLLSARTIFDRMIDKNVVSHTSMISAYSKHGLFRYAREVFDQIPEKNVISWNSMISCYVQEGRCKEALLLFQQMCETTIMPDEATLVSVLSACSQIGDLAMGKKAHCYICSNNIMITATLSNSLIDMYAKCGALETAMDFFFESKDKNLVSWNVIIQALALHGYGLHALKLFNMMHTSGIWPDEITFTGLLSACSHSGLVDMGRYLFERMSSVYGILPEIEHYACMVDLLGRGGLLQEAVKLIGGMPMKPDVVVWGAMLGGCRTYGNVDIGNQILKQVLELETYSSGLYVLLSNIYFEAKRWKEVRNIRKLMNEHGIIKCKAVSFIEIDECITEFMVDDKRHETSGIYPLLDQLTDHLRSVGHLSNNSILISDSEG</sequence>
<feature type="repeat" description="PPR" evidence="2">
    <location>
        <begin position="438"/>
        <end position="472"/>
    </location>
</feature>
<keyword evidence="3" id="KW-1185">Reference proteome</keyword>
<evidence type="ECO:0000256" key="1">
    <source>
        <dbReference type="ARBA" id="ARBA00022737"/>
    </source>
</evidence>
<name>A0A6J1EJQ7_CUCMO</name>
<feature type="repeat" description="PPR" evidence="2">
    <location>
        <begin position="205"/>
        <end position="239"/>
    </location>
</feature>
<protein>
    <submittedName>
        <fullName evidence="4">Pentatricopeptide repeat-containing protein At2g22410, mitochondrial-like</fullName>
    </submittedName>
</protein>
<proteinExistence type="predicted"/>
<dbReference type="PANTHER" id="PTHR47926">
    <property type="entry name" value="PENTATRICOPEPTIDE REPEAT-CONTAINING PROTEIN"/>
    <property type="match status" value="1"/>
</dbReference>
<evidence type="ECO:0000313" key="4">
    <source>
        <dbReference type="RefSeq" id="XP_022928049.1"/>
    </source>
</evidence>
<organism evidence="3 4">
    <name type="scientific">Cucurbita moschata</name>
    <name type="common">Winter crookneck squash</name>
    <name type="synonym">Cucurbita pepo var. moschata</name>
    <dbReference type="NCBI Taxonomy" id="3662"/>
    <lineage>
        <taxon>Eukaryota</taxon>
        <taxon>Viridiplantae</taxon>
        <taxon>Streptophyta</taxon>
        <taxon>Embryophyta</taxon>
        <taxon>Tracheophyta</taxon>
        <taxon>Spermatophyta</taxon>
        <taxon>Magnoliopsida</taxon>
        <taxon>eudicotyledons</taxon>
        <taxon>Gunneridae</taxon>
        <taxon>Pentapetalae</taxon>
        <taxon>rosids</taxon>
        <taxon>fabids</taxon>
        <taxon>Cucurbitales</taxon>
        <taxon>Cucurbitaceae</taxon>
        <taxon>Cucurbiteae</taxon>
        <taxon>Cucurbita</taxon>
    </lineage>
</organism>
<dbReference type="Pfam" id="PF20431">
    <property type="entry name" value="E_motif"/>
    <property type="match status" value="1"/>
</dbReference>
<dbReference type="FunFam" id="1.25.40.10:FF:000090">
    <property type="entry name" value="Pentatricopeptide repeat-containing protein, chloroplastic"/>
    <property type="match status" value="1"/>
</dbReference>
<dbReference type="RefSeq" id="XP_022928049.1">
    <property type="nucleotide sequence ID" value="XM_023072281.1"/>
</dbReference>
<dbReference type="PANTHER" id="PTHR47926:SF528">
    <property type="entry name" value="PENTATRICOPEPTIDE REPEAT-CONTAINING PROTEIN"/>
    <property type="match status" value="1"/>
</dbReference>
<feature type="repeat" description="PPR" evidence="2">
    <location>
        <begin position="337"/>
        <end position="371"/>
    </location>
</feature>
<dbReference type="AlphaFoldDB" id="A0A6J1EJQ7"/>
<dbReference type="Pfam" id="PF13041">
    <property type="entry name" value="PPR_2"/>
    <property type="match status" value="3"/>
</dbReference>
<dbReference type="GO" id="GO:0009451">
    <property type="term" value="P:RNA modification"/>
    <property type="evidence" value="ECO:0007669"/>
    <property type="project" value="InterPro"/>
</dbReference>